<dbReference type="PANTHER" id="PTHR30055">
    <property type="entry name" value="HTH-TYPE TRANSCRIPTIONAL REGULATOR RUTR"/>
    <property type="match status" value="1"/>
</dbReference>
<organism evidence="4 5">
    <name type="scientific">Microbacterium lacus</name>
    <dbReference type="NCBI Taxonomy" id="415217"/>
    <lineage>
        <taxon>Bacteria</taxon>
        <taxon>Bacillati</taxon>
        <taxon>Actinomycetota</taxon>
        <taxon>Actinomycetes</taxon>
        <taxon>Micrococcales</taxon>
        <taxon>Microbacteriaceae</taxon>
        <taxon>Microbacterium</taxon>
    </lineage>
</organism>
<dbReference type="RefSeq" id="WP_344055713.1">
    <property type="nucleotide sequence ID" value="NZ_BAAAPK010000001.1"/>
</dbReference>
<comment type="caution">
    <text evidence="4">The sequence shown here is derived from an EMBL/GenBank/DDBJ whole genome shotgun (WGS) entry which is preliminary data.</text>
</comment>
<dbReference type="SUPFAM" id="SSF46689">
    <property type="entry name" value="Homeodomain-like"/>
    <property type="match status" value="1"/>
</dbReference>
<name>A0ABN2HA27_9MICO</name>
<feature type="domain" description="HTH tetR-type" evidence="3">
    <location>
        <begin position="8"/>
        <end position="68"/>
    </location>
</feature>
<evidence type="ECO:0000313" key="4">
    <source>
        <dbReference type="EMBL" id="GAA1684381.1"/>
    </source>
</evidence>
<protein>
    <submittedName>
        <fullName evidence="4">TetR/AcrR family transcriptional regulator</fullName>
    </submittedName>
</protein>
<evidence type="ECO:0000313" key="5">
    <source>
        <dbReference type="Proteomes" id="UP001500596"/>
    </source>
</evidence>
<dbReference type="EMBL" id="BAAAPK010000001">
    <property type="protein sequence ID" value="GAA1684381.1"/>
    <property type="molecule type" value="Genomic_DNA"/>
</dbReference>
<dbReference type="PANTHER" id="PTHR30055:SF146">
    <property type="entry name" value="HTH-TYPE TRANSCRIPTIONAL DUAL REGULATOR CECR"/>
    <property type="match status" value="1"/>
</dbReference>
<dbReference type="PROSITE" id="PS50977">
    <property type="entry name" value="HTH_TETR_2"/>
    <property type="match status" value="1"/>
</dbReference>
<keyword evidence="1 2" id="KW-0238">DNA-binding</keyword>
<evidence type="ECO:0000259" key="3">
    <source>
        <dbReference type="PROSITE" id="PS50977"/>
    </source>
</evidence>
<evidence type="ECO:0000256" key="1">
    <source>
        <dbReference type="ARBA" id="ARBA00023125"/>
    </source>
</evidence>
<dbReference type="Pfam" id="PF00440">
    <property type="entry name" value="TetR_N"/>
    <property type="match status" value="1"/>
</dbReference>
<reference evidence="4 5" key="1">
    <citation type="journal article" date="2019" name="Int. J. Syst. Evol. Microbiol.">
        <title>The Global Catalogue of Microorganisms (GCM) 10K type strain sequencing project: providing services to taxonomists for standard genome sequencing and annotation.</title>
        <authorList>
            <consortium name="The Broad Institute Genomics Platform"/>
            <consortium name="The Broad Institute Genome Sequencing Center for Infectious Disease"/>
            <person name="Wu L."/>
            <person name="Ma J."/>
        </authorList>
    </citation>
    <scope>NUCLEOTIDE SEQUENCE [LARGE SCALE GENOMIC DNA]</scope>
    <source>
        <strain evidence="4 5">JCM 15575</strain>
    </source>
</reference>
<dbReference type="Gene3D" id="1.10.357.10">
    <property type="entry name" value="Tetracycline Repressor, domain 2"/>
    <property type="match status" value="1"/>
</dbReference>
<feature type="DNA-binding region" description="H-T-H motif" evidence="2">
    <location>
        <begin position="31"/>
        <end position="50"/>
    </location>
</feature>
<evidence type="ECO:0000256" key="2">
    <source>
        <dbReference type="PROSITE-ProRule" id="PRU00335"/>
    </source>
</evidence>
<dbReference type="InterPro" id="IPR001647">
    <property type="entry name" value="HTH_TetR"/>
</dbReference>
<keyword evidence="5" id="KW-1185">Reference proteome</keyword>
<dbReference type="InterPro" id="IPR009057">
    <property type="entry name" value="Homeodomain-like_sf"/>
</dbReference>
<accession>A0ABN2HA27</accession>
<proteinExistence type="predicted"/>
<dbReference type="Proteomes" id="UP001500596">
    <property type="component" value="Unassembled WGS sequence"/>
</dbReference>
<gene>
    <name evidence="4" type="ORF">GCM10009807_30240</name>
</gene>
<sequence length="182" mass="19223">MSPLSTAESRRPLVTSAAVRAFARGGYRGTTIADVAAVAGISASYVSKLYSTKELLFVAALEECFDQILGALASGADAAGSDDSAAILDAMGDAYAELIADRDLLLLQVHAQSVADVTEIRSAMREGLSNVTSFAQERSRCTDEEVQQFIAFGQLCHLIVTLDLDAVPASWASALTRGIRHP</sequence>
<dbReference type="InterPro" id="IPR050109">
    <property type="entry name" value="HTH-type_TetR-like_transc_reg"/>
</dbReference>